<comment type="caution">
    <text evidence="1">The sequence shown here is derived from an EMBL/GenBank/DDBJ whole genome shotgun (WGS) entry which is preliminary data.</text>
</comment>
<dbReference type="AlphaFoldDB" id="A0ABC8JKB4"/>
<dbReference type="Proteomes" id="UP001642260">
    <property type="component" value="Unassembled WGS sequence"/>
</dbReference>
<dbReference type="EMBL" id="CAKOAT010100710">
    <property type="protein sequence ID" value="CAH8324406.1"/>
    <property type="molecule type" value="Genomic_DNA"/>
</dbReference>
<sequence length="106" mass="12084">MVDSLSSLQGADSFFDDFIHHLMCPFCTLTQVVYLYTDYNKLYQFMPFWFKLACDVMQESKTLEINNVHDGIWHGRGDTLCIGGYPEGKSLLELHSPPVIVSTMSP</sequence>
<evidence type="ECO:0000313" key="1">
    <source>
        <dbReference type="EMBL" id="CAH8324406.1"/>
    </source>
</evidence>
<accession>A0ABC8JKB4</accession>
<reference evidence="1 2" key="1">
    <citation type="submission" date="2022-03" db="EMBL/GenBank/DDBJ databases">
        <authorList>
            <person name="Macdonald S."/>
            <person name="Ahmed S."/>
            <person name="Newling K."/>
        </authorList>
    </citation>
    <scope>NUCLEOTIDE SEQUENCE [LARGE SCALE GENOMIC DNA]</scope>
</reference>
<organism evidence="1 2">
    <name type="scientific">Eruca vesicaria subsp. sativa</name>
    <name type="common">Garden rocket</name>
    <name type="synonym">Eruca sativa</name>
    <dbReference type="NCBI Taxonomy" id="29727"/>
    <lineage>
        <taxon>Eukaryota</taxon>
        <taxon>Viridiplantae</taxon>
        <taxon>Streptophyta</taxon>
        <taxon>Embryophyta</taxon>
        <taxon>Tracheophyta</taxon>
        <taxon>Spermatophyta</taxon>
        <taxon>Magnoliopsida</taxon>
        <taxon>eudicotyledons</taxon>
        <taxon>Gunneridae</taxon>
        <taxon>Pentapetalae</taxon>
        <taxon>rosids</taxon>
        <taxon>malvids</taxon>
        <taxon>Brassicales</taxon>
        <taxon>Brassicaceae</taxon>
        <taxon>Brassiceae</taxon>
        <taxon>Eruca</taxon>
    </lineage>
</organism>
<proteinExistence type="predicted"/>
<keyword evidence="2" id="KW-1185">Reference proteome</keyword>
<gene>
    <name evidence="1" type="ORF">ERUC_LOCUS10131</name>
</gene>
<evidence type="ECO:0000313" key="2">
    <source>
        <dbReference type="Proteomes" id="UP001642260"/>
    </source>
</evidence>
<name>A0ABC8JKB4_ERUVS</name>
<protein>
    <submittedName>
        <fullName evidence="1">Uncharacterized protein</fullName>
    </submittedName>
</protein>